<evidence type="ECO:0000313" key="2">
    <source>
        <dbReference type="Proteomes" id="UP001204621"/>
    </source>
</evidence>
<dbReference type="PROSITE" id="PS51257">
    <property type="entry name" value="PROKAR_LIPOPROTEIN"/>
    <property type="match status" value="1"/>
</dbReference>
<reference evidence="1 2" key="1">
    <citation type="submission" date="2022-08" db="EMBL/GenBank/DDBJ databases">
        <title>Reclassification of Massilia species as members of the genera Telluria, Duganella, Pseudoduganella, Mokoshia gen. nov. and Zemynaea gen. nov. using orthogonal and non-orthogonal genome-based approaches.</title>
        <authorList>
            <person name="Bowman J.P."/>
        </authorList>
    </citation>
    <scope>NUCLEOTIDE SEQUENCE [LARGE SCALE GENOMIC DNA]</scope>
    <source>
        <strain evidence="1 2">JCM 31606</strain>
    </source>
</reference>
<organism evidence="1 2">
    <name type="scientific">Massilia terrae</name>
    <dbReference type="NCBI Taxonomy" id="1811224"/>
    <lineage>
        <taxon>Bacteria</taxon>
        <taxon>Pseudomonadati</taxon>
        <taxon>Pseudomonadota</taxon>
        <taxon>Betaproteobacteria</taxon>
        <taxon>Burkholderiales</taxon>
        <taxon>Oxalobacteraceae</taxon>
        <taxon>Telluria group</taxon>
        <taxon>Massilia</taxon>
    </lineage>
</organism>
<proteinExistence type="predicted"/>
<evidence type="ECO:0000313" key="1">
    <source>
        <dbReference type="EMBL" id="MCS0660700.1"/>
    </source>
</evidence>
<dbReference type="EMBL" id="JANUGU010000009">
    <property type="protein sequence ID" value="MCS0660700.1"/>
    <property type="molecule type" value="Genomic_DNA"/>
</dbReference>
<gene>
    <name evidence="1" type="ORF">NX778_21745</name>
</gene>
<dbReference type="RefSeq" id="WP_258813893.1">
    <property type="nucleotide sequence ID" value="NZ_JANUGU010000009.1"/>
</dbReference>
<dbReference type="Proteomes" id="UP001204621">
    <property type="component" value="Unassembled WGS sequence"/>
</dbReference>
<protein>
    <recommendedName>
        <fullName evidence="3">Lipoprotein</fullName>
    </recommendedName>
</protein>
<name>A0ABT2D3U5_9BURK</name>
<accession>A0ABT2D3U5</accession>
<sequence length="108" mass="11851">MKKIMTRFWTFAACVLGLTGCYTVNNERFAEHARSLVEPGIAMDAAIRQLEADGFSCSPAAPTPSRTCAKTRQRLLPSTCIERINLYSSVNSVKVEQIEVPQIVCAGL</sequence>
<evidence type="ECO:0008006" key="3">
    <source>
        <dbReference type="Google" id="ProtNLM"/>
    </source>
</evidence>
<keyword evidence="2" id="KW-1185">Reference proteome</keyword>
<comment type="caution">
    <text evidence="1">The sequence shown here is derived from an EMBL/GenBank/DDBJ whole genome shotgun (WGS) entry which is preliminary data.</text>
</comment>